<proteinExistence type="predicted"/>
<name>A0ACB7SNT6_HYAAI</name>
<protein>
    <submittedName>
        <fullName evidence="1">Uncharacterized protein</fullName>
    </submittedName>
</protein>
<dbReference type="EMBL" id="CM023483">
    <property type="protein sequence ID" value="KAH6934792.1"/>
    <property type="molecule type" value="Genomic_DNA"/>
</dbReference>
<comment type="caution">
    <text evidence="1">The sequence shown here is derived from an EMBL/GenBank/DDBJ whole genome shotgun (WGS) entry which is preliminary data.</text>
</comment>
<evidence type="ECO:0000313" key="1">
    <source>
        <dbReference type="EMBL" id="KAH6934792.1"/>
    </source>
</evidence>
<gene>
    <name evidence="1" type="ORF">HPB50_000815</name>
</gene>
<accession>A0ACB7SNT6</accession>
<sequence>MEHHDSSCARSEASSLLDQQYRTLVHPSGVTVRRITADTTKYHHMAANIPPATASKVLAPPAEDAHRVLKETLIHHLTPLEPQCLQQLLHEAELGDRRPSQLLHHMHQLASSTTSLDSQLVQEPFL</sequence>
<reference evidence="1" key="1">
    <citation type="submission" date="2020-05" db="EMBL/GenBank/DDBJ databases">
        <title>Large-scale comparative analyses of tick genomes elucidate their genetic diversity and vector capacities.</title>
        <authorList>
            <person name="Jia N."/>
            <person name="Wang J."/>
            <person name="Shi W."/>
            <person name="Du L."/>
            <person name="Sun Y."/>
            <person name="Zhan W."/>
            <person name="Jiang J."/>
            <person name="Wang Q."/>
            <person name="Zhang B."/>
            <person name="Ji P."/>
            <person name="Sakyi L.B."/>
            <person name="Cui X."/>
            <person name="Yuan T."/>
            <person name="Jiang B."/>
            <person name="Yang W."/>
            <person name="Lam T.T.-Y."/>
            <person name="Chang Q."/>
            <person name="Ding S."/>
            <person name="Wang X."/>
            <person name="Zhu J."/>
            <person name="Ruan X."/>
            <person name="Zhao L."/>
            <person name="Wei J."/>
            <person name="Que T."/>
            <person name="Du C."/>
            <person name="Cheng J."/>
            <person name="Dai P."/>
            <person name="Han X."/>
            <person name="Huang E."/>
            <person name="Gao Y."/>
            <person name="Liu J."/>
            <person name="Shao H."/>
            <person name="Ye R."/>
            <person name="Li L."/>
            <person name="Wei W."/>
            <person name="Wang X."/>
            <person name="Wang C."/>
            <person name="Yang T."/>
            <person name="Huo Q."/>
            <person name="Li W."/>
            <person name="Guo W."/>
            <person name="Chen H."/>
            <person name="Zhou L."/>
            <person name="Ni X."/>
            <person name="Tian J."/>
            <person name="Zhou Y."/>
            <person name="Sheng Y."/>
            <person name="Liu T."/>
            <person name="Pan Y."/>
            <person name="Xia L."/>
            <person name="Li J."/>
            <person name="Zhao F."/>
            <person name="Cao W."/>
        </authorList>
    </citation>
    <scope>NUCLEOTIDE SEQUENCE</scope>
    <source>
        <strain evidence="1">Hyas-2018</strain>
    </source>
</reference>
<organism evidence="1 2">
    <name type="scientific">Hyalomma asiaticum</name>
    <name type="common">Tick</name>
    <dbReference type="NCBI Taxonomy" id="266040"/>
    <lineage>
        <taxon>Eukaryota</taxon>
        <taxon>Metazoa</taxon>
        <taxon>Ecdysozoa</taxon>
        <taxon>Arthropoda</taxon>
        <taxon>Chelicerata</taxon>
        <taxon>Arachnida</taxon>
        <taxon>Acari</taxon>
        <taxon>Parasitiformes</taxon>
        <taxon>Ixodida</taxon>
        <taxon>Ixodoidea</taxon>
        <taxon>Ixodidae</taxon>
        <taxon>Hyalomminae</taxon>
        <taxon>Hyalomma</taxon>
    </lineage>
</organism>
<keyword evidence="2" id="KW-1185">Reference proteome</keyword>
<dbReference type="Proteomes" id="UP000821845">
    <property type="component" value="Chromosome 3"/>
</dbReference>
<evidence type="ECO:0000313" key="2">
    <source>
        <dbReference type="Proteomes" id="UP000821845"/>
    </source>
</evidence>